<protein>
    <submittedName>
        <fullName evidence="2">Uncharacterized protein</fullName>
    </submittedName>
</protein>
<sequence>MKSGCQSEFSPSYEGKRTPTSEDVKPNYLMGYGNAPSSSSEEKSPYDQYYTSKTNPVKPDAMKIPKTEITTNNCCSVSGQGELLVPKTEITSSCR</sequence>
<comment type="caution">
    <text evidence="2">The sequence shown here is derived from an EMBL/GenBank/DDBJ whole genome shotgun (WGS) entry which is preliminary data.</text>
</comment>
<dbReference type="Proteomes" id="UP001162156">
    <property type="component" value="Unassembled WGS sequence"/>
</dbReference>
<dbReference type="AlphaFoldDB" id="A0AAV8XUI2"/>
<accession>A0AAV8XUI2</accession>
<evidence type="ECO:0000313" key="3">
    <source>
        <dbReference type="Proteomes" id="UP001162156"/>
    </source>
</evidence>
<evidence type="ECO:0000313" key="2">
    <source>
        <dbReference type="EMBL" id="KAJ8942538.1"/>
    </source>
</evidence>
<feature type="compositionally biased region" description="Basic and acidic residues" evidence="1">
    <location>
        <begin position="14"/>
        <end position="25"/>
    </location>
</feature>
<evidence type="ECO:0000256" key="1">
    <source>
        <dbReference type="SAM" id="MobiDB-lite"/>
    </source>
</evidence>
<keyword evidence="3" id="KW-1185">Reference proteome</keyword>
<gene>
    <name evidence="2" type="ORF">NQ314_010043</name>
</gene>
<feature type="compositionally biased region" description="Polar residues" evidence="1">
    <location>
        <begin position="1"/>
        <end position="10"/>
    </location>
</feature>
<name>A0AAV8XUI2_9CUCU</name>
<reference evidence="2" key="1">
    <citation type="journal article" date="2023" name="Insect Mol. Biol.">
        <title>Genome sequencing provides insights into the evolution of gene families encoding plant cell wall-degrading enzymes in longhorned beetles.</title>
        <authorList>
            <person name="Shin N.R."/>
            <person name="Okamura Y."/>
            <person name="Kirsch R."/>
            <person name="Pauchet Y."/>
        </authorList>
    </citation>
    <scope>NUCLEOTIDE SEQUENCE</scope>
    <source>
        <strain evidence="2">RBIC_L_NR</strain>
    </source>
</reference>
<proteinExistence type="predicted"/>
<dbReference type="EMBL" id="JANEYF010002754">
    <property type="protein sequence ID" value="KAJ8942538.1"/>
    <property type="molecule type" value="Genomic_DNA"/>
</dbReference>
<feature type="region of interest" description="Disordered" evidence="1">
    <location>
        <begin position="1"/>
        <end position="62"/>
    </location>
</feature>
<organism evidence="2 3">
    <name type="scientific">Rhamnusium bicolor</name>
    <dbReference type="NCBI Taxonomy" id="1586634"/>
    <lineage>
        <taxon>Eukaryota</taxon>
        <taxon>Metazoa</taxon>
        <taxon>Ecdysozoa</taxon>
        <taxon>Arthropoda</taxon>
        <taxon>Hexapoda</taxon>
        <taxon>Insecta</taxon>
        <taxon>Pterygota</taxon>
        <taxon>Neoptera</taxon>
        <taxon>Endopterygota</taxon>
        <taxon>Coleoptera</taxon>
        <taxon>Polyphaga</taxon>
        <taxon>Cucujiformia</taxon>
        <taxon>Chrysomeloidea</taxon>
        <taxon>Cerambycidae</taxon>
        <taxon>Lepturinae</taxon>
        <taxon>Rhagiini</taxon>
        <taxon>Rhamnusium</taxon>
    </lineage>
</organism>